<dbReference type="InterPro" id="IPR009003">
    <property type="entry name" value="Peptidase_S1_PA"/>
</dbReference>
<accession>A0ABU1SAK5</accession>
<dbReference type="InterPro" id="IPR043504">
    <property type="entry name" value="Peptidase_S1_PA_chymotrypsin"/>
</dbReference>
<evidence type="ECO:0000256" key="1">
    <source>
        <dbReference type="SAM" id="MobiDB-lite"/>
    </source>
</evidence>
<proteinExistence type="predicted"/>
<dbReference type="Proteomes" id="UP001259347">
    <property type="component" value="Unassembled WGS sequence"/>
</dbReference>
<keyword evidence="3" id="KW-1185">Reference proteome</keyword>
<name>A0ABU1SAK5_9MICO</name>
<sequence length="380" mass="40343">MAPTQAVAPAENAPEQTEEDAAAELAKLNDPFTLQSPATGAALQELNARFPDVASYLSVDASRRVLLPTYDDRAAPDRIAAYLAAVGEIAKGSPFPIEVEANSYNLAAQTALVEKIAGDHAKWSEEFGAEIVSISPEKDGPIQVTTYGPVGSQQEYVIDGITVRVTGVEQLEGMGPQGRTDDTSPWTAGSRIKNTSICTQGFRWERWAAPYEVMGGTARHCGGGLWSSNLGSSIGYGHIFSAAGQDQQLIRATAGSWGSTVWVSPSLQYPVVNAQVLLPGATIAQSLGFSGVTVTSVDQINKWVTYQGVTYGPMTSSWSGTCLPGDSGGPWITTNGSTAIAHGQHWGEWAWYSHAGNREPYCTFFDVNTISGALSATLKF</sequence>
<reference evidence="2 3" key="1">
    <citation type="submission" date="2023-07" db="EMBL/GenBank/DDBJ databases">
        <title>Sorghum-associated microbial communities from plants grown in Nebraska, USA.</title>
        <authorList>
            <person name="Schachtman D."/>
        </authorList>
    </citation>
    <scope>NUCLEOTIDE SEQUENCE [LARGE SCALE GENOMIC DNA]</scope>
    <source>
        <strain evidence="2 3">2980</strain>
    </source>
</reference>
<comment type="caution">
    <text evidence="2">The sequence shown here is derived from an EMBL/GenBank/DDBJ whole genome shotgun (WGS) entry which is preliminary data.</text>
</comment>
<protein>
    <submittedName>
        <fullName evidence="2">Uncharacterized protein</fullName>
    </submittedName>
</protein>
<dbReference type="EMBL" id="JAVDUM010000004">
    <property type="protein sequence ID" value="MDR6866625.1"/>
    <property type="molecule type" value="Genomic_DNA"/>
</dbReference>
<evidence type="ECO:0000313" key="2">
    <source>
        <dbReference type="EMBL" id="MDR6866625.1"/>
    </source>
</evidence>
<feature type="region of interest" description="Disordered" evidence="1">
    <location>
        <begin position="1"/>
        <end position="21"/>
    </location>
</feature>
<evidence type="ECO:0000313" key="3">
    <source>
        <dbReference type="Proteomes" id="UP001259347"/>
    </source>
</evidence>
<dbReference type="Gene3D" id="2.40.10.10">
    <property type="entry name" value="Trypsin-like serine proteases"/>
    <property type="match status" value="2"/>
</dbReference>
<dbReference type="RefSeq" id="WP_310018609.1">
    <property type="nucleotide sequence ID" value="NZ_JAVDUM010000004.1"/>
</dbReference>
<dbReference type="SUPFAM" id="SSF50494">
    <property type="entry name" value="Trypsin-like serine proteases"/>
    <property type="match status" value="1"/>
</dbReference>
<organism evidence="2 3">
    <name type="scientific">Microbacterium resistens</name>
    <dbReference type="NCBI Taxonomy" id="156977"/>
    <lineage>
        <taxon>Bacteria</taxon>
        <taxon>Bacillati</taxon>
        <taxon>Actinomycetota</taxon>
        <taxon>Actinomycetes</taxon>
        <taxon>Micrococcales</taxon>
        <taxon>Microbacteriaceae</taxon>
        <taxon>Microbacterium</taxon>
    </lineage>
</organism>
<gene>
    <name evidence="2" type="ORF">J2Y69_001218</name>
</gene>